<reference evidence="3" key="1">
    <citation type="submission" date="2016-06" db="UniProtKB">
        <authorList>
            <consortium name="WormBaseParasite"/>
        </authorList>
    </citation>
    <scope>IDENTIFICATION</scope>
</reference>
<proteinExistence type="predicted"/>
<organism evidence="3">
    <name type="scientific">Schistosoma curassoni</name>
    <dbReference type="NCBI Taxonomy" id="6186"/>
    <lineage>
        <taxon>Eukaryota</taxon>
        <taxon>Metazoa</taxon>
        <taxon>Spiralia</taxon>
        <taxon>Lophotrochozoa</taxon>
        <taxon>Platyhelminthes</taxon>
        <taxon>Trematoda</taxon>
        <taxon>Digenea</taxon>
        <taxon>Strigeidida</taxon>
        <taxon>Schistosomatoidea</taxon>
        <taxon>Schistosomatidae</taxon>
        <taxon>Schistosoma</taxon>
    </lineage>
</organism>
<dbReference type="AlphaFoldDB" id="A0A183KNP0"/>
<evidence type="ECO:0000313" key="3">
    <source>
        <dbReference type="WBParaSite" id="SCUD_0001667201-mRNA-1"/>
    </source>
</evidence>
<protein>
    <submittedName>
        <fullName evidence="1 3">Uncharacterized protein</fullName>
    </submittedName>
</protein>
<name>A0A183KNP0_9TREM</name>
<dbReference type="WBParaSite" id="SCUD_0001667201-mRNA-1">
    <property type="protein sequence ID" value="SCUD_0001667201-mRNA-1"/>
    <property type="gene ID" value="SCUD_0001667201"/>
</dbReference>
<gene>
    <name evidence="1" type="ORF">SCUD_LOCUS16669</name>
</gene>
<reference evidence="1 2" key="2">
    <citation type="submission" date="2018-11" db="EMBL/GenBank/DDBJ databases">
        <authorList>
            <consortium name="Pathogen Informatics"/>
        </authorList>
    </citation>
    <scope>NUCLEOTIDE SEQUENCE [LARGE SCALE GENOMIC DNA]</scope>
    <source>
        <strain evidence="1">Dakar</strain>
        <strain evidence="2">Dakar, Senegal</strain>
    </source>
</reference>
<dbReference type="EMBL" id="UZAK01038922">
    <property type="protein sequence ID" value="VDP61988.1"/>
    <property type="molecule type" value="Genomic_DNA"/>
</dbReference>
<keyword evidence="2" id="KW-1185">Reference proteome</keyword>
<dbReference type="Proteomes" id="UP000279833">
    <property type="component" value="Unassembled WGS sequence"/>
</dbReference>
<sequence>MNVNSPVSAISDTPSLLTSSSSTLINKPVNTSCSYTKNWKLGYLIEPIMEREEQNSHNSSISVGNEECNTAYKEECDGLVTSSTPDNDIDIKKISNTYLSKSPADELENTDDENDSVCENVQLTKEFQNILEDVKFYRLVSRSATWDGWMKLKTNTKQEVTSQKVIVQTDNNIENDNITAIITNTNDHHDSPKMKDNSHVVVMTAF</sequence>
<evidence type="ECO:0000313" key="2">
    <source>
        <dbReference type="Proteomes" id="UP000279833"/>
    </source>
</evidence>
<evidence type="ECO:0000313" key="1">
    <source>
        <dbReference type="EMBL" id="VDP61988.1"/>
    </source>
</evidence>
<accession>A0A183KNP0</accession>